<feature type="region of interest" description="Disordered" evidence="7">
    <location>
        <begin position="53"/>
        <end position="76"/>
    </location>
</feature>
<evidence type="ECO:0000256" key="4">
    <source>
        <dbReference type="ARBA" id="ARBA00023125"/>
    </source>
</evidence>
<dbReference type="InterPro" id="IPR050987">
    <property type="entry name" value="AtrR-like"/>
</dbReference>
<dbReference type="GO" id="GO:0000981">
    <property type="term" value="F:DNA-binding transcription factor activity, RNA polymerase II-specific"/>
    <property type="evidence" value="ECO:0007669"/>
    <property type="project" value="InterPro"/>
</dbReference>
<evidence type="ECO:0000259" key="8">
    <source>
        <dbReference type="PROSITE" id="PS50048"/>
    </source>
</evidence>
<evidence type="ECO:0000313" key="9">
    <source>
        <dbReference type="EMBL" id="KAK4111610.1"/>
    </source>
</evidence>
<dbReference type="Pfam" id="PF00172">
    <property type="entry name" value="Zn_clus"/>
    <property type="match status" value="1"/>
</dbReference>
<accession>A0AAN6TC40</accession>
<dbReference type="GO" id="GO:0003677">
    <property type="term" value="F:DNA binding"/>
    <property type="evidence" value="ECO:0007669"/>
    <property type="project" value="UniProtKB-KW"/>
</dbReference>
<dbReference type="PANTHER" id="PTHR46910">
    <property type="entry name" value="TRANSCRIPTION FACTOR PDR1"/>
    <property type="match status" value="1"/>
</dbReference>
<evidence type="ECO:0000256" key="6">
    <source>
        <dbReference type="ARBA" id="ARBA00023242"/>
    </source>
</evidence>
<feature type="region of interest" description="Disordered" evidence="7">
    <location>
        <begin position="680"/>
        <end position="712"/>
    </location>
</feature>
<keyword evidence="2" id="KW-0479">Metal-binding</keyword>
<evidence type="ECO:0000256" key="1">
    <source>
        <dbReference type="ARBA" id="ARBA00004123"/>
    </source>
</evidence>
<dbReference type="SMART" id="SM00066">
    <property type="entry name" value="GAL4"/>
    <property type="match status" value="1"/>
</dbReference>
<dbReference type="CDD" id="cd00067">
    <property type="entry name" value="GAL4"/>
    <property type="match status" value="1"/>
</dbReference>
<keyword evidence="3" id="KW-0805">Transcription regulation</keyword>
<name>A0AAN6TC40_9PEZI</name>
<protein>
    <recommendedName>
        <fullName evidence="8">Zn(2)-C6 fungal-type domain-containing protein</fullName>
    </recommendedName>
</protein>
<dbReference type="InterPro" id="IPR036864">
    <property type="entry name" value="Zn2-C6_fun-type_DNA-bd_sf"/>
</dbReference>
<dbReference type="InterPro" id="IPR007219">
    <property type="entry name" value="XnlR_reg_dom"/>
</dbReference>
<dbReference type="AlphaFoldDB" id="A0AAN6TC40"/>
<dbReference type="SUPFAM" id="SSF57701">
    <property type="entry name" value="Zn2/Cys6 DNA-binding domain"/>
    <property type="match status" value="1"/>
</dbReference>
<keyword evidence="10" id="KW-1185">Reference proteome</keyword>
<dbReference type="EMBL" id="MU853345">
    <property type="protein sequence ID" value="KAK4111610.1"/>
    <property type="molecule type" value="Genomic_DNA"/>
</dbReference>
<keyword evidence="5" id="KW-0804">Transcription</keyword>
<proteinExistence type="predicted"/>
<dbReference type="GeneID" id="89932750"/>
<comment type="caution">
    <text evidence="9">The sequence shown here is derived from an EMBL/GenBank/DDBJ whole genome shotgun (WGS) entry which is preliminary data.</text>
</comment>
<evidence type="ECO:0000313" key="10">
    <source>
        <dbReference type="Proteomes" id="UP001302812"/>
    </source>
</evidence>
<evidence type="ECO:0000256" key="3">
    <source>
        <dbReference type="ARBA" id="ARBA00023015"/>
    </source>
</evidence>
<reference evidence="9" key="2">
    <citation type="submission" date="2023-05" db="EMBL/GenBank/DDBJ databases">
        <authorList>
            <consortium name="Lawrence Berkeley National Laboratory"/>
            <person name="Steindorff A."/>
            <person name="Hensen N."/>
            <person name="Bonometti L."/>
            <person name="Westerberg I."/>
            <person name="Brannstrom I.O."/>
            <person name="Guillou S."/>
            <person name="Cros-Aarteil S."/>
            <person name="Calhoun S."/>
            <person name="Haridas S."/>
            <person name="Kuo A."/>
            <person name="Mondo S."/>
            <person name="Pangilinan J."/>
            <person name="Riley R."/>
            <person name="Labutti K."/>
            <person name="Andreopoulos B."/>
            <person name="Lipzen A."/>
            <person name="Chen C."/>
            <person name="Yanf M."/>
            <person name="Daum C."/>
            <person name="Ng V."/>
            <person name="Clum A."/>
            <person name="Ohm R."/>
            <person name="Martin F."/>
            <person name="Silar P."/>
            <person name="Natvig D."/>
            <person name="Lalanne C."/>
            <person name="Gautier V."/>
            <person name="Ament-Velasquez S.L."/>
            <person name="Kruys A."/>
            <person name="Hutchinson M.I."/>
            <person name="Powell A.J."/>
            <person name="Barry K."/>
            <person name="Miller A.N."/>
            <person name="Grigoriev I.V."/>
            <person name="Debuchy R."/>
            <person name="Gladieux P."/>
            <person name="Thoren M.H."/>
            <person name="Johannesson H."/>
        </authorList>
    </citation>
    <scope>NUCLEOTIDE SEQUENCE</scope>
    <source>
        <strain evidence="9">CBS 508.74</strain>
    </source>
</reference>
<dbReference type="PANTHER" id="PTHR46910:SF37">
    <property type="entry name" value="ZN(II)2CYS6 TRANSCRIPTION FACTOR (EUROFUNG)"/>
    <property type="match status" value="1"/>
</dbReference>
<dbReference type="Proteomes" id="UP001302812">
    <property type="component" value="Unassembled WGS sequence"/>
</dbReference>
<evidence type="ECO:0000256" key="5">
    <source>
        <dbReference type="ARBA" id="ARBA00023163"/>
    </source>
</evidence>
<organism evidence="9 10">
    <name type="scientific">Canariomyces notabilis</name>
    <dbReference type="NCBI Taxonomy" id="2074819"/>
    <lineage>
        <taxon>Eukaryota</taxon>
        <taxon>Fungi</taxon>
        <taxon>Dikarya</taxon>
        <taxon>Ascomycota</taxon>
        <taxon>Pezizomycotina</taxon>
        <taxon>Sordariomycetes</taxon>
        <taxon>Sordariomycetidae</taxon>
        <taxon>Sordariales</taxon>
        <taxon>Chaetomiaceae</taxon>
        <taxon>Canariomyces</taxon>
    </lineage>
</organism>
<dbReference type="Pfam" id="PF04082">
    <property type="entry name" value="Fungal_trans"/>
    <property type="match status" value="1"/>
</dbReference>
<sequence length="728" mass="81836">MDARKETIPLARFACDFCKGKKIKCSRELPKCAACKPWPGPCHYSRQYLQPTLPRLEPNTDSQARDAQGAGASSLPERLDRIEASLEKLTNAVNSLLAASKIGDVQKPELEQTKPATAGSEGDIKVSSTHLGAARGGNKRSSVPSHISSLNEAHHLGATLSQVLSPPEYGLAVKNLKDLSEAFTSFRIDTLLEVPIENDSKSYLVPDSESGYEIMAKFRSLLEAYRQFFEPPSEDVLNRVIFRPSEAPAGWVVLVNYSLLTISGWKPDDGLASMFRWNVRLALQNASLFLLPSRTNLQALMLLAFHGEEFSASPNISWMLASNLCLQAQALTLHKPGPELDEVSRQRQLALFWAIFNCEKACVLAFGRPTLLPTHFYREVELPSFEFLARYTPLLDESFRGGTDYTRSAFGAYLFLRNTEMSQLIGEIIDCMVMNQDYEELEVLMDMLDTWYSETKKNFFQGLASENGLLGEPGAAEKRMFGHTLTFRYLHSRIVLTKNLPTYSMARISWARQAIDILHDIMSSWDPIYNGIIWQLLYYPFTPFLVLFGHVVNNPKDPEVQGDLQLLLSIPAYFAKLRSRLTLLHQVASRLKRTAEVFTALARRHVEQATRLPGSGHIGLRASNPWPERTEADKIGDSSMESLHCERGSGEGYSEPVHDISLDDIDIDRFLSWIPESVPDSFSSGTRNKPLQDVEDASDTVPQPPQGQKRPFDAAFDWFSWEKYYSDC</sequence>
<keyword evidence="4" id="KW-0238">DNA-binding</keyword>
<dbReference type="InterPro" id="IPR001138">
    <property type="entry name" value="Zn2Cys6_DnaBD"/>
</dbReference>
<dbReference type="GO" id="GO:0006351">
    <property type="term" value="P:DNA-templated transcription"/>
    <property type="evidence" value="ECO:0007669"/>
    <property type="project" value="InterPro"/>
</dbReference>
<reference evidence="9" key="1">
    <citation type="journal article" date="2023" name="Mol. Phylogenet. Evol.">
        <title>Genome-scale phylogeny and comparative genomics of the fungal order Sordariales.</title>
        <authorList>
            <person name="Hensen N."/>
            <person name="Bonometti L."/>
            <person name="Westerberg I."/>
            <person name="Brannstrom I.O."/>
            <person name="Guillou S."/>
            <person name="Cros-Aarteil S."/>
            <person name="Calhoun S."/>
            <person name="Haridas S."/>
            <person name="Kuo A."/>
            <person name="Mondo S."/>
            <person name="Pangilinan J."/>
            <person name="Riley R."/>
            <person name="LaButti K."/>
            <person name="Andreopoulos B."/>
            <person name="Lipzen A."/>
            <person name="Chen C."/>
            <person name="Yan M."/>
            <person name="Daum C."/>
            <person name="Ng V."/>
            <person name="Clum A."/>
            <person name="Steindorff A."/>
            <person name="Ohm R.A."/>
            <person name="Martin F."/>
            <person name="Silar P."/>
            <person name="Natvig D.O."/>
            <person name="Lalanne C."/>
            <person name="Gautier V."/>
            <person name="Ament-Velasquez S.L."/>
            <person name="Kruys A."/>
            <person name="Hutchinson M.I."/>
            <person name="Powell A.J."/>
            <person name="Barry K."/>
            <person name="Miller A.N."/>
            <person name="Grigoriev I.V."/>
            <person name="Debuchy R."/>
            <person name="Gladieux P."/>
            <person name="Hiltunen Thoren M."/>
            <person name="Johannesson H."/>
        </authorList>
    </citation>
    <scope>NUCLEOTIDE SEQUENCE</scope>
    <source>
        <strain evidence="9">CBS 508.74</strain>
    </source>
</reference>
<dbReference type="PROSITE" id="PS50048">
    <property type="entry name" value="ZN2_CY6_FUNGAL_2"/>
    <property type="match status" value="1"/>
</dbReference>
<dbReference type="RefSeq" id="XP_064669180.1">
    <property type="nucleotide sequence ID" value="XM_064808627.1"/>
</dbReference>
<evidence type="ECO:0000256" key="7">
    <source>
        <dbReference type="SAM" id="MobiDB-lite"/>
    </source>
</evidence>
<keyword evidence="6" id="KW-0539">Nucleus</keyword>
<feature type="domain" description="Zn(2)-C6 fungal-type" evidence="8">
    <location>
        <begin position="14"/>
        <end position="44"/>
    </location>
</feature>
<dbReference type="GO" id="GO:0008270">
    <property type="term" value="F:zinc ion binding"/>
    <property type="evidence" value="ECO:0007669"/>
    <property type="project" value="InterPro"/>
</dbReference>
<dbReference type="Gene3D" id="4.10.240.10">
    <property type="entry name" value="Zn(2)-C6 fungal-type DNA-binding domain"/>
    <property type="match status" value="1"/>
</dbReference>
<evidence type="ECO:0000256" key="2">
    <source>
        <dbReference type="ARBA" id="ARBA00022723"/>
    </source>
</evidence>
<feature type="compositionally biased region" description="Polar residues" evidence="7">
    <location>
        <begin position="680"/>
        <end position="689"/>
    </location>
</feature>
<comment type="subcellular location">
    <subcellularLocation>
        <location evidence="1">Nucleus</location>
    </subcellularLocation>
</comment>
<dbReference type="GO" id="GO:0005634">
    <property type="term" value="C:nucleus"/>
    <property type="evidence" value="ECO:0007669"/>
    <property type="project" value="UniProtKB-SubCell"/>
</dbReference>
<dbReference type="CDD" id="cd12148">
    <property type="entry name" value="fungal_TF_MHR"/>
    <property type="match status" value="1"/>
</dbReference>
<gene>
    <name evidence="9" type="ORF">N656DRAFT_143026</name>
</gene>